<comment type="caution">
    <text evidence="1">The sequence shown here is derived from an EMBL/GenBank/DDBJ whole genome shotgun (WGS) entry which is preliminary data.</text>
</comment>
<dbReference type="RefSeq" id="WP_226695578.1">
    <property type="nucleotide sequence ID" value="NZ_JAJAPX010000002.1"/>
</dbReference>
<protein>
    <submittedName>
        <fullName evidence="1">Uncharacterized protein</fullName>
    </submittedName>
</protein>
<dbReference type="Proteomes" id="UP001139286">
    <property type="component" value="Unassembled WGS sequence"/>
</dbReference>
<keyword evidence="2" id="KW-1185">Reference proteome</keyword>
<evidence type="ECO:0000313" key="2">
    <source>
        <dbReference type="Proteomes" id="UP001139286"/>
    </source>
</evidence>
<name>A0A9X1I6H2_9FLAO</name>
<dbReference type="PROSITE" id="PS51257">
    <property type="entry name" value="PROKAR_LIPOPROTEIN"/>
    <property type="match status" value="1"/>
</dbReference>
<accession>A0A9X1I6H2</accession>
<sequence>MKYIILLLSGVLFFSCGNKKTVQLPEINNSEIQNIKDVSAAYIFYDPTQTDSVLLNRKNLISTTNWLVNIDKRLTLRQVIPQIKFLQEKKANAGHKNENAKNYFSCNDISKNNLGFIEFTKVNYEVKKENTVQTIPPDFNVTANTIFVNHDGKIFIISPEKEPSIKESNKNELLTDLKHVFNKASKVSLRFSKSLTFQDYITIKSLIKNKQFNHIKISNTEFIN</sequence>
<dbReference type="EMBL" id="JAJAPX010000002">
    <property type="protein sequence ID" value="MCB4808167.1"/>
    <property type="molecule type" value="Genomic_DNA"/>
</dbReference>
<evidence type="ECO:0000313" key="1">
    <source>
        <dbReference type="EMBL" id="MCB4808167.1"/>
    </source>
</evidence>
<dbReference type="AlphaFoldDB" id="A0A9X1I6H2"/>
<gene>
    <name evidence="1" type="ORF">LG651_07860</name>
</gene>
<organism evidence="1 2">
    <name type="scientific">Neotamlana sargassicola</name>
    <dbReference type="NCBI Taxonomy" id="2883125"/>
    <lineage>
        <taxon>Bacteria</taxon>
        <taxon>Pseudomonadati</taxon>
        <taxon>Bacteroidota</taxon>
        <taxon>Flavobacteriia</taxon>
        <taxon>Flavobacteriales</taxon>
        <taxon>Flavobacteriaceae</taxon>
        <taxon>Neotamlana</taxon>
    </lineage>
</organism>
<proteinExistence type="predicted"/>
<reference evidence="1" key="1">
    <citation type="submission" date="2021-10" db="EMBL/GenBank/DDBJ databases">
        <title>Tamlana sargassums sp. nov., and Tamlana laminarinivorans sp. nov., two new bacteria isolated from the brown alga.</title>
        <authorList>
            <person name="Li J."/>
        </authorList>
    </citation>
    <scope>NUCLEOTIDE SEQUENCE</scope>
    <source>
        <strain evidence="1">62-3</strain>
    </source>
</reference>